<sequence>MPVTKTYLDGLLGLDAPLRIDATLVESYDNPSSTAELEAALNLLINKPAQSH</sequence>
<evidence type="ECO:0000313" key="1">
    <source>
        <dbReference type="EMBL" id="NVI48027.1"/>
    </source>
</evidence>
<dbReference type="RefSeq" id="WP_166214603.1">
    <property type="nucleotide sequence ID" value="NZ_CP088285.1"/>
</dbReference>
<gene>
    <name evidence="1" type="ORF">HAP48_034750</name>
</gene>
<protein>
    <submittedName>
        <fullName evidence="1">Uncharacterized protein</fullName>
    </submittedName>
</protein>
<proteinExistence type="predicted"/>
<organism evidence="1">
    <name type="scientific">Bradyrhizobium septentrionale</name>
    <dbReference type="NCBI Taxonomy" id="1404411"/>
    <lineage>
        <taxon>Bacteria</taxon>
        <taxon>Pseudomonadati</taxon>
        <taxon>Pseudomonadota</taxon>
        <taxon>Alphaproteobacteria</taxon>
        <taxon>Hyphomicrobiales</taxon>
        <taxon>Nitrobacteraceae</taxon>
        <taxon>Bradyrhizobium</taxon>
    </lineage>
</organism>
<dbReference type="EMBL" id="JAAOLE020000001">
    <property type="protein sequence ID" value="NVI48027.1"/>
    <property type="molecule type" value="Genomic_DNA"/>
</dbReference>
<accession>A0A974A4U2</accession>
<name>A0A974A4U2_9BRAD</name>
<comment type="caution">
    <text evidence="1">The sequence shown here is derived from an EMBL/GenBank/DDBJ whole genome shotgun (WGS) entry which is preliminary data.</text>
</comment>
<reference evidence="1" key="1">
    <citation type="submission" date="2020-06" db="EMBL/GenBank/DDBJ databases">
        <title>Whole Genome Sequence of Bradyrhizobium sp. Strain 1S1.</title>
        <authorList>
            <person name="Bromfield E.S.P."/>
            <person name="Cloutier S."/>
        </authorList>
    </citation>
    <scope>NUCLEOTIDE SEQUENCE [LARGE SCALE GENOMIC DNA]</scope>
    <source>
        <strain evidence="1">1S1</strain>
    </source>
</reference>
<dbReference type="AlphaFoldDB" id="A0A974A4U2"/>